<reference evidence="8" key="1">
    <citation type="journal article" date="2019" name="Int. J. Syst. Evol. Microbiol.">
        <title>The Global Catalogue of Microorganisms (GCM) 10K type strain sequencing project: providing services to taxonomists for standard genome sequencing and annotation.</title>
        <authorList>
            <consortium name="The Broad Institute Genomics Platform"/>
            <consortium name="The Broad Institute Genome Sequencing Center for Infectious Disease"/>
            <person name="Wu L."/>
            <person name="Ma J."/>
        </authorList>
    </citation>
    <scope>NUCLEOTIDE SEQUENCE [LARGE SCALE GENOMIC DNA]</scope>
    <source>
        <strain evidence="8">CCUG 67170</strain>
    </source>
</reference>
<evidence type="ECO:0000313" key="7">
    <source>
        <dbReference type="EMBL" id="MFC3927192.1"/>
    </source>
</evidence>
<feature type="domain" description="ABC-2 type transporter transmembrane" evidence="6">
    <location>
        <begin position="19"/>
        <end position="212"/>
    </location>
</feature>
<evidence type="ECO:0000256" key="4">
    <source>
        <dbReference type="ARBA" id="ARBA00023136"/>
    </source>
</evidence>
<feature type="transmembrane region" description="Helical" evidence="5">
    <location>
        <begin position="60"/>
        <end position="81"/>
    </location>
</feature>
<feature type="transmembrane region" description="Helical" evidence="5">
    <location>
        <begin position="136"/>
        <end position="163"/>
    </location>
</feature>
<feature type="transmembrane region" description="Helical" evidence="5">
    <location>
        <begin position="26"/>
        <end position="48"/>
    </location>
</feature>
<dbReference type="PRINTS" id="PR00164">
    <property type="entry name" value="ABC2TRNSPORT"/>
</dbReference>
<proteinExistence type="predicted"/>
<dbReference type="InterPro" id="IPR013525">
    <property type="entry name" value="ABC2_TM"/>
</dbReference>
<comment type="subcellular location">
    <subcellularLocation>
        <location evidence="1">Membrane</location>
        <topology evidence="1">Multi-pass membrane protein</topology>
    </subcellularLocation>
</comment>
<dbReference type="PANTHER" id="PTHR43229:SF2">
    <property type="entry name" value="NODULATION PROTEIN J"/>
    <property type="match status" value="1"/>
</dbReference>
<comment type="caution">
    <text evidence="7">The sequence shown here is derived from an EMBL/GenBank/DDBJ whole genome shotgun (WGS) entry which is preliminary data.</text>
</comment>
<dbReference type="InterPro" id="IPR051784">
    <property type="entry name" value="Nod_factor_ABC_transporter"/>
</dbReference>
<keyword evidence="2 5" id="KW-0812">Transmembrane</keyword>
<keyword evidence="8" id="KW-1185">Reference proteome</keyword>
<feature type="transmembrane region" description="Helical" evidence="5">
    <location>
        <begin position="170"/>
        <end position="189"/>
    </location>
</feature>
<protein>
    <submittedName>
        <fullName evidence="7">ABC transporter permease</fullName>
    </submittedName>
</protein>
<organism evidence="7 8">
    <name type="scientific">Streptococcus caprae</name>
    <dbReference type="NCBI Taxonomy" id="1640501"/>
    <lineage>
        <taxon>Bacteria</taxon>
        <taxon>Bacillati</taxon>
        <taxon>Bacillota</taxon>
        <taxon>Bacilli</taxon>
        <taxon>Lactobacillales</taxon>
        <taxon>Streptococcaceae</taxon>
        <taxon>Streptococcus</taxon>
    </lineage>
</organism>
<keyword evidence="3 5" id="KW-1133">Transmembrane helix</keyword>
<dbReference type="InterPro" id="IPR000412">
    <property type="entry name" value="ABC_2_transport"/>
</dbReference>
<dbReference type="EMBL" id="JBHRZV010000003">
    <property type="protein sequence ID" value="MFC3927192.1"/>
    <property type="molecule type" value="Genomic_DNA"/>
</dbReference>
<dbReference type="RefSeq" id="WP_380424422.1">
    <property type="nucleotide sequence ID" value="NZ_JBHRZV010000003.1"/>
</dbReference>
<evidence type="ECO:0000256" key="3">
    <source>
        <dbReference type="ARBA" id="ARBA00022989"/>
    </source>
</evidence>
<name>A0ABV8CT07_9STRE</name>
<feature type="transmembrane region" description="Helical" evidence="5">
    <location>
        <begin position="227"/>
        <end position="246"/>
    </location>
</feature>
<sequence>MEFVSRFFRRILFSYKQESLLSDWKTYILFDLIPPISQTLFFSLVAYYSYGPDYLKKWMIGNTLLMASFNALFGVGTQIMVEKYHGTLSLLMASRTRLGSVFMSSTISAMLSSFISVVIGLTFISFLLNIHWNVNLMFSFVVVLLVAVFVSMSFGYIFACFILVTSETNLVLNLVSRILLIFTGANFSISKLPPVLQFFSNLLPLTRSIRVAQGLIEGQSLSLNGNLLLQEIFLGCCFLLLGVFLLKVMEYQARKGGSVEFV</sequence>
<feature type="transmembrane region" description="Helical" evidence="5">
    <location>
        <begin position="101"/>
        <end position="130"/>
    </location>
</feature>
<gene>
    <name evidence="7" type="ORF">ACFORF_00895</name>
</gene>
<evidence type="ECO:0000256" key="1">
    <source>
        <dbReference type="ARBA" id="ARBA00004141"/>
    </source>
</evidence>
<dbReference type="Pfam" id="PF01061">
    <property type="entry name" value="ABC2_membrane"/>
    <property type="match status" value="1"/>
</dbReference>
<evidence type="ECO:0000256" key="5">
    <source>
        <dbReference type="SAM" id="Phobius"/>
    </source>
</evidence>
<dbReference type="Proteomes" id="UP001595807">
    <property type="component" value="Unassembled WGS sequence"/>
</dbReference>
<accession>A0ABV8CT07</accession>
<evidence type="ECO:0000259" key="6">
    <source>
        <dbReference type="Pfam" id="PF01061"/>
    </source>
</evidence>
<dbReference type="PANTHER" id="PTHR43229">
    <property type="entry name" value="NODULATION PROTEIN J"/>
    <property type="match status" value="1"/>
</dbReference>
<evidence type="ECO:0000313" key="8">
    <source>
        <dbReference type="Proteomes" id="UP001595807"/>
    </source>
</evidence>
<keyword evidence="4 5" id="KW-0472">Membrane</keyword>
<evidence type="ECO:0000256" key="2">
    <source>
        <dbReference type="ARBA" id="ARBA00022692"/>
    </source>
</evidence>